<dbReference type="RefSeq" id="WP_188941211.1">
    <property type="nucleotide sequence ID" value="NZ_BMNA01000003.1"/>
</dbReference>
<evidence type="ECO:0000313" key="1">
    <source>
        <dbReference type="EMBL" id="GGL98834.1"/>
    </source>
</evidence>
<name>A0A917WFH0_9ACTN</name>
<dbReference type="GO" id="GO:0003824">
    <property type="term" value="F:catalytic activity"/>
    <property type="evidence" value="ECO:0007669"/>
    <property type="project" value="InterPro"/>
</dbReference>
<sequence>MKTHDIRSADVQLLVDEIHRRVGTDWAKWPGGWPGEVEVALIDAVLSIRARYGSPDTGVRGAIGRYRNHSGRSGHLDDLSALAATDPAELAATLHNRQKVSGTFKADLIVLAAQGLLASGVDHAEDVHGDSADQRRAYTRIHGLGPVTWEYFTMLLGHPGVKADTWIVRFVQQAIGRSASAGEAAALVKAAAAQLEKESSHLDHAIWSVARRSG</sequence>
<evidence type="ECO:0008006" key="3">
    <source>
        <dbReference type="Google" id="ProtNLM"/>
    </source>
</evidence>
<comment type="caution">
    <text evidence="1">The sequence shown here is derived from an EMBL/GenBank/DDBJ whole genome shotgun (WGS) entry which is preliminary data.</text>
</comment>
<dbReference type="EMBL" id="BMNA01000003">
    <property type="protein sequence ID" value="GGL98834.1"/>
    <property type="molecule type" value="Genomic_DNA"/>
</dbReference>
<dbReference type="AlphaFoldDB" id="A0A917WFH0"/>
<evidence type="ECO:0000313" key="2">
    <source>
        <dbReference type="Proteomes" id="UP000655208"/>
    </source>
</evidence>
<proteinExistence type="predicted"/>
<dbReference type="SUPFAM" id="SSF48150">
    <property type="entry name" value="DNA-glycosylase"/>
    <property type="match status" value="1"/>
</dbReference>
<accession>A0A917WFH0</accession>
<dbReference type="InterPro" id="IPR011257">
    <property type="entry name" value="DNA_glycosylase"/>
</dbReference>
<gene>
    <name evidence="1" type="ORF">GCM10011594_18440</name>
</gene>
<protein>
    <recommendedName>
        <fullName evidence="3">Heme peroxidase</fullName>
    </recommendedName>
</protein>
<reference evidence="1" key="1">
    <citation type="journal article" date="2014" name="Int. J. Syst. Evol. Microbiol.">
        <title>Complete genome sequence of Corynebacterium casei LMG S-19264T (=DSM 44701T), isolated from a smear-ripened cheese.</title>
        <authorList>
            <consortium name="US DOE Joint Genome Institute (JGI-PGF)"/>
            <person name="Walter F."/>
            <person name="Albersmeier A."/>
            <person name="Kalinowski J."/>
            <person name="Ruckert C."/>
        </authorList>
    </citation>
    <scope>NUCLEOTIDE SEQUENCE</scope>
    <source>
        <strain evidence="1">CGMCC 4.7308</strain>
    </source>
</reference>
<organism evidence="1 2">
    <name type="scientific">Nakamurella endophytica</name>
    <dbReference type="NCBI Taxonomy" id="1748367"/>
    <lineage>
        <taxon>Bacteria</taxon>
        <taxon>Bacillati</taxon>
        <taxon>Actinomycetota</taxon>
        <taxon>Actinomycetes</taxon>
        <taxon>Nakamurellales</taxon>
        <taxon>Nakamurellaceae</taxon>
        <taxon>Nakamurella</taxon>
    </lineage>
</organism>
<dbReference type="GO" id="GO:0006281">
    <property type="term" value="P:DNA repair"/>
    <property type="evidence" value="ECO:0007669"/>
    <property type="project" value="InterPro"/>
</dbReference>
<dbReference type="Proteomes" id="UP000655208">
    <property type="component" value="Unassembled WGS sequence"/>
</dbReference>
<keyword evidence="2" id="KW-1185">Reference proteome</keyword>
<reference evidence="1" key="2">
    <citation type="submission" date="2020-09" db="EMBL/GenBank/DDBJ databases">
        <authorList>
            <person name="Sun Q."/>
            <person name="Zhou Y."/>
        </authorList>
    </citation>
    <scope>NUCLEOTIDE SEQUENCE</scope>
    <source>
        <strain evidence="1">CGMCC 4.7308</strain>
    </source>
</reference>